<evidence type="ECO:0000313" key="2">
    <source>
        <dbReference type="Proteomes" id="UP000198945"/>
    </source>
</evidence>
<dbReference type="EMBL" id="FNEH01000044">
    <property type="protein sequence ID" value="SDJ31937.1"/>
    <property type="molecule type" value="Genomic_DNA"/>
</dbReference>
<proteinExistence type="predicted"/>
<dbReference type="Proteomes" id="UP000198945">
    <property type="component" value="Unassembled WGS sequence"/>
</dbReference>
<accession>A0A1G8SRV9</accession>
<reference evidence="1 2" key="1">
    <citation type="submission" date="2016-10" db="EMBL/GenBank/DDBJ databases">
        <authorList>
            <person name="de Groot N.N."/>
        </authorList>
    </citation>
    <scope>NUCLEOTIDE SEQUENCE [LARGE SCALE GENOMIC DNA]</scope>
    <source>
        <strain evidence="1 2">WG7</strain>
    </source>
</reference>
<name>A0A1G8SRV9_9FIRM</name>
<protein>
    <submittedName>
        <fullName evidence="1">Uncharacterized protein</fullName>
    </submittedName>
</protein>
<evidence type="ECO:0000313" key="1">
    <source>
        <dbReference type="EMBL" id="SDJ31937.1"/>
    </source>
</evidence>
<dbReference type="AlphaFoldDB" id="A0A1G8SRV9"/>
<organism evidence="1 2">
    <name type="scientific">Halanaerobium congolense</name>
    <dbReference type="NCBI Taxonomy" id="54121"/>
    <lineage>
        <taxon>Bacteria</taxon>
        <taxon>Bacillati</taxon>
        <taxon>Bacillota</taxon>
        <taxon>Clostridia</taxon>
        <taxon>Halanaerobiales</taxon>
        <taxon>Halanaerobiaceae</taxon>
        <taxon>Halanaerobium</taxon>
    </lineage>
</organism>
<gene>
    <name evidence="1" type="ORF">SAMN04515654_1441</name>
</gene>
<dbReference type="RefSeq" id="WP_143009711.1">
    <property type="nucleotide sequence ID" value="NZ_FNEH01000044.1"/>
</dbReference>
<sequence>MTIPSNGLKRFHKITNSTLITMIYKYFKRYSIEPKWSNDIKSEKAYGKDFQISKFELPDFELFEDIETISERIIETLLELNKEEITRKDYYNAMYEIVHSRSRQKAS</sequence>